<accession>A0AB39QBD6</accession>
<protein>
    <submittedName>
        <fullName evidence="2">Integrase</fullName>
    </submittedName>
</protein>
<dbReference type="AlphaFoldDB" id="A0AB39QBD6"/>
<proteinExistence type="predicted"/>
<evidence type="ECO:0000313" key="2">
    <source>
        <dbReference type="EMBL" id="XDQ38389.1"/>
    </source>
</evidence>
<name>A0AB39QBD6_9ACTN</name>
<dbReference type="SUPFAM" id="SSF56349">
    <property type="entry name" value="DNA breaking-rejoining enzymes"/>
    <property type="match status" value="1"/>
</dbReference>
<dbReference type="GO" id="GO:0003677">
    <property type="term" value="F:DNA binding"/>
    <property type="evidence" value="ECO:0007669"/>
    <property type="project" value="InterPro"/>
</dbReference>
<organism evidence="2">
    <name type="scientific">Streptomyces sp. R28</name>
    <dbReference type="NCBI Taxonomy" id="3238628"/>
    <lineage>
        <taxon>Bacteria</taxon>
        <taxon>Bacillati</taxon>
        <taxon>Actinomycetota</taxon>
        <taxon>Actinomycetes</taxon>
        <taxon>Kitasatosporales</taxon>
        <taxon>Streptomycetaceae</taxon>
        <taxon>Streptomyces</taxon>
    </lineage>
</organism>
<dbReference type="GO" id="GO:0015074">
    <property type="term" value="P:DNA integration"/>
    <property type="evidence" value="ECO:0007669"/>
    <property type="project" value="InterPro"/>
</dbReference>
<gene>
    <name evidence="2" type="ORF">AB5J49_36340</name>
</gene>
<dbReference type="Gene3D" id="1.10.443.10">
    <property type="entry name" value="Intergrase catalytic core"/>
    <property type="match status" value="1"/>
</dbReference>
<keyword evidence="1" id="KW-0233">DNA recombination</keyword>
<sequence length="108" mass="12040">MTGRERKAINRNYFNSYVWKPAPAEAGVIAPLEEGNTNGARVWEPSREHGFHALRHFYASEELEAGESVVSLARWLGHSDPGFTLRKYSHFLPRIGARGSAAIDAIFA</sequence>
<dbReference type="EMBL" id="CP163439">
    <property type="protein sequence ID" value="XDQ38389.1"/>
    <property type="molecule type" value="Genomic_DNA"/>
</dbReference>
<dbReference type="RefSeq" id="WP_369173086.1">
    <property type="nucleotide sequence ID" value="NZ_CP163439.1"/>
</dbReference>
<evidence type="ECO:0000256" key="1">
    <source>
        <dbReference type="ARBA" id="ARBA00023172"/>
    </source>
</evidence>
<dbReference type="GO" id="GO:0006310">
    <property type="term" value="P:DNA recombination"/>
    <property type="evidence" value="ECO:0007669"/>
    <property type="project" value="UniProtKB-KW"/>
</dbReference>
<dbReference type="InterPro" id="IPR013762">
    <property type="entry name" value="Integrase-like_cat_sf"/>
</dbReference>
<reference evidence="2" key="1">
    <citation type="submission" date="2024-07" db="EMBL/GenBank/DDBJ databases">
        <authorList>
            <person name="Yu S.T."/>
        </authorList>
    </citation>
    <scope>NUCLEOTIDE SEQUENCE</scope>
    <source>
        <strain evidence="2">R28</strain>
    </source>
</reference>
<dbReference type="InterPro" id="IPR011010">
    <property type="entry name" value="DNA_brk_join_enz"/>
</dbReference>